<dbReference type="FunFam" id="1.10.10.10:FF:000057">
    <property type="entry name" value="Heat shock transcription factor 1"/>
    <property type="match status" value="1"/>
</dbReference>
<dbReference type="Pfam" id="PF00447">
    <property type="entry name" value="HSF_DNA-bind"/>
    <property type="match status" value="1"/>
</dbReference>
<dbReference type="PROSITE" id="PS00434">
    <property type="entry name" value="HSF_DOMAIN"/>
    <property type="match status" value="1"/>
</dbReference>
<dbReference type="InterPro" id="IPR036388">
    <property type="entry name" value="WH-like_DNA-bd_sf"/>
</dbReference>
<evidence type="ECO:0000256" key="2">
    <source>
        <dbReference type="ARBA" id="ARBA00022553"/>
    </source>
</evidence>
<keyword evidence="7" id="KW-0539">Nucleus</keyword>
<name>A0A151SQG8_CAJCA</name>
<keyword evidence="2" id="KW-0597">Phosphoprotein</keyword>
<keyword evidence="6" id="KW-0804">Transcription</keyword>
<dbReference type="Gene3D" id="1.10.10.10">
    <property type="entry name" value="Winged helix-like DNA-binding domain superfamily/Winged helix DNA-binding domain"/>
    <property type="match status" value="1"/>
</dbReference>
<keyword evidence="4" id="KW-0346">Stress response</keyword>
<keyword evidence="3" id="KW-0805">Transcription regulation</keyword>
<dbReference type="AlphaFoldDB" id="A0A151SQG8"/>
<feature type="compositionally biased region" description="Polar residues" evidence="9">
    <location>
        <begin position="434"/>
        <end position="443"/>
    </location>
</feature>
<dbReference type="Gramene" id="C.cajan_03188.t">
    <property type="protein sequence ID" value="C.cajan_03188.t"/>
    <property type="gene ID" value="C.cajan_03188"/>
</dbReference>
<dbReference type="GO" id="GO:0006357">
    <property type="term" value="P:regulation of transcription by RNA polymerase II"/>
    <property type="evidence" value="ECO:0007669"/>
    <property type="project" value="TreeGrafter"/>
</dbReference>
<dbReference type="InterPro" id="IPR000232">
    <property type="entry name" value="HSF_DNA-bd"/>
</dbReference>
<feature type="region of interest" description="Disordered" evidence="9">
    <location>
        <begin position="419"/>
        <end position="443"/>
    </location>
</feature>
<dbReference type="EMBL" id="CM003613">
    <property type="protein sequence ID" value="KYP57008.1"/>
    <property type="molecule type" value="Genomic_DNA"/>
</dbReference>
<evidence type="ECO:0000256" key="4">
    <source>
        <dbReference type="ARBA" id="ARBA00023016"/>
    </source>
</evidence>
<dbReference type="PANTHER" id="PTHR10015">
    <property type="entry name" value="HEAT SHOCK TRANSCRIPTION FACTOR"/>
    <property type="match status" value="1"/>
</dbReference>
<keyword evidence="12" id="KW-1185">Reference proteome</keyword>
<dbReference type="Proteomes" id="UP000075243">
    <property type="component" value="Chromosome 11"/>
</dbReference>
<protein>
    <submittedName>
        <fullName evidence="11">Heat stress transcription factor A-5</fullName>
    </submittedName>
</protein>
<evidence type="ECO:0000256" key="7">
    <source>
        <dbReference type="ARBA" id="ARBA00023242"/>
    </source>
</evidence>
<dbReference type="STRING" id="3821.A0A151SQG8"/>
<sequence length="443" mass="49848">MEGSGSGSGSGVGPAPFLLKTYEMVDDSSTAEIVSWSSANNSFIVWNPADFSRLLLPTFFKHNNFTSFIRQLNTYGFRKVHPERWEFANEDFVRDQKHLLKNIHRRKPIHSHTHPVADPERLAFEEEIEKLSHDKTTIQSSIFRFEQHHSAAKTHLEDLQHRLDGMEERQTTLLNYFEKALRNPTIVQQISRRIESLDLLAYNKKRRLPQVDDHDHPLHHPVPENSFVDNFGMEFGNISHQDFSNKLTLELSPAVSDMNLVVSCSTQSSNEDGESPHEILPAQTGASFTFQMDSSESPKLDSNGEDGDSYISCLLNLTLASSPLQVKRNSCTDRSPPQIDCPEFGKLAESKSCADDNKEYDVGESSSRNVNEVANLADAEAPPDAPVRVNDVFWEQFLTERPGCSDNDDSTSTHKANAYAEQDEGRSVHEISGNAINMDQLTL</sequence>
<evidence type="ECO:0000256" key="5">
    <source>
        <dbReference type="ARBA" id="ARBA00023125"/>
    </source>
</evidence>
<dbReference type="PANTHER" id="PTHR10015:SF377">
    <property type="entry name" value="HEAT STRESS TRANSCRIPTION FACTOR A-5"/>
    <property type="match status" value="1"/>
</dbReference>
<evidence type="ECO:0000313" key="12">
    <source>
        <dbReference type="Proteomes" id="UP000075243"/>
    </source>
</evidence>
<dbReference type="InterPro" id="IPR036390">
    <property type="entry name" value="WH_DNA-bd_sf"/>
</dbReference>
<evidence type="ECO:0000256" key="1">
    <source>
        <dbReference type="ARBA" id="ARBA00004123"/>
    </source>
</evidence>
<evidence type="ECO:0000259" key="10">
    <source>
        <dbReference type="PROSITE" id="PS00434"/>
    </source>
</evidence>
<proteinExistence type="inferred from homology"/>
<dbReference type="PRINTS" id="PR00056">
    <property type="entry name" value="HSFDOMAIN"/>
</dbReference>
<keyword evidence="5" id="KW-0238">DNA-binding</keyword>
<evidence type="ECO:0000256" key="8">
    <source>
        <dbReference type="ARBA" id="ARBA00061350"/>
    </source>
</evidence>
<dbReference type="GO" id="GO:0003700">
    <property type="term" value="F:DNA-binding transcription factor activity"/>
    <property type="evidence" value="ECO:0007669"/>
    <property type="project" value="InterPro"/>
</dbReference>
<comment type="subcellular location">
    <subcellularLocation>
        <location evidence="1">Nucleus</location>
    </subcellularLocation>
</comment>
<dbReference type="OMA" id="GRHPPVH"/>
<dbReference type="SMART" id="SM00415">
    <property type="entry name" value="HSF"/>
    <property type="match status" value="1"/>
</dbReference>
<reference evidence="11 12" key="1">
    <citation type="journal article" date="2012" name="Nat. Biotechnol.">
        <title>Draft genome sequence of pigeonpea (Cajanus cajan), an orphan legume crop of resource-poor farmers.</title>
        <authorList>
            <person name="Varshney R.K."/>
            <person name="Chen W."/>
            <person name="Li Y."/>
            <person name="Bharti A.K."/>
            <person name="Saxena R.K."/>
            <person name="Schlueter J.A."/>
            <person name="Donoghue M.T."/>
            <person name="Azam S."/>
            <person name="Fan G."/>
            <person name="Whaley A.M."/>
            <person name="Farmer A.D."/>
            <person name="Sheridan J."/>
            <person name="Iwata A."/>
            <person name="Tuteja R."/>
            <person name="Penmetsa R.V."/>
            <person name="Wu W."/>
            <person name="Upadhyaya H.D."/>
            <person name="Yang S.P."/>
            <person name="Shah T."/>
            <person name="Saxena K.B."/>
            <person name="Michael T."/>
            <person name="McCombie W.R."/>
            <person name="Yang B."/>
            <person name="Zhang G."/>
            <person name="Yang H."/>
            <person name="Wang J."/>
            <person name="Spillane C."/>
            <person name="Cook D.R."/>
            <person name="May G.D."/>
            <person name="Xu X."/>
            <person name="Jackson S.A."/>
        </authorList>
    </citation>
    <scope>NUCLEOTIDE SEQUENCE [LARGE SCALE GENOMIC DNA]</scope>
    <source>
        <strain evidence="12">cv. Asha</strain>
    </source>
</reference>
<organism evidence="11 12">
    <name type="scientific">Cajanus cajan</name>
    <name type="common">Pigeon pea</name>
    <name type="synonym">Cajanus indicus</name>
    <dbReference type="NCBI Taxonomy" id="3821"/>
    <lineage>
        <taxon>Eukaryota</taxon>
        <taxon>Viridiplantae</taxon>
        <taxon>Streptophyta</taxon>
        <taxon>Embryophyta</taxon>
        <taxon>Tracheophyta</taxon>
        <taxon>Spermatophyta</taxon>
        <taxon>Magnoliopsida</taxon>
        <taxon>eudicotyledons</taxon>
        <taxon>Gunneridae</taxon>
        <taxon>Pentapetalae</taxon>
        <taxon>rosids</taxon>
        <taxon>fabids</taxon>
        <taxon>Fabales</taxon>
        <taxon>Fabaceae</taxon>
        <taxon>Papilionoideae</taxon>
        <taxon>50 kb inversion clade</taxon>
        <taxon>NPAAA clade</taxon>
        <taxon>indigoferoid/millettioid clade</taxon>
        <taxon>Phaseoleae</taxon>
        <taxon>Cajanus</taxon>
    </lineage>
</organism>
<evidence type="ECO:0000256" key="6">
    <source>
        <dbReference type="ARBA" id="ARBA00023163"/>
    </source>
</evidence>
<evidence type="ECO:0000256" key="3">
    <source>
        <dbReference type="ARBA" id="ARBA00023015"/>
    </source>
</evidence>
<accession>A0A151SQG8</accession>
<evidence type="ECO:0000256" key="9">
    <source>
        <dbReference type="SAM" id="MobiDB-lite"/>
    </source>
</evidence>
<comment type="similarity">
    <text evidence="8">Belongs to the HSF family. Class A subfamily.</text>
</comment>
<evidence type="ECO:0000313" key="11">
    <source>
        <dbReference type="EMBL" id="KYP57008.1"/>
    </source>
</evidence>
<dbReference type="GO" id="GO:0034605">
    <property type="term" value="P:cellular response to heat"/>
    <property type="evidence" value="ECO:0007669"/>
    <property type="project" value="TreeGrafter"/>
</dbReference>
<dbReference type="GO" id="GO:0000978">
    <property type="term" value="F:RNA polymerase II cis-regulatory region sequence-specific DNA binding"/>
    <property type="evidence" value="ECO:0007669"/>
    <property type="project" value="TreeGrafter"/>
</dbReference>
<dbReference type="SUPFAM" id="SSF46785">
    <property type="entry name" value="Winged helix' DNA-binding domain"/>
    <property type="match status" value="1"/>
</dbReference>
<dbReference type="GO" id="GO:0005634">
    <property type="term" value="C:nucleus"/>
    <property type="evidence" value="ECO:0007669"/>
    <property type="project" value="UniProtKB-SubCell"/>
</dbReference>
<gene>
    <name evidence="11" type="ORF">KK1_003260</name>
</gene>
<feature type="domain" description="HSF-type DNA-binding" evidence="10">
    <location>
        <begin position="56"/>
        <end position="80"/>
    </location>
</feature>